<feature type="region of interest" description="Disordered" evidence="1">
    <location>
        <begin position="1"/>
        <end position="38"/>
    </location>
</feature>
<comment type="caution">
    <text evidence="2">The sequence shown here is derived from an EMBL/GenBank/DDBJ whole genome shotgun (WGS) entry which is preliminary data.</text>
</comment>
<organism evidence="2 3">
    <name type="scientific">Paracoccus acridae</name>
    <dbReference type="NCBI Taxonomy" id="1795310"/>
    <lineage>
        <taxon>Bacteria</taxon>
        <taxon>Pseudomonadati</taxon>
        <taxon>Pseudomonadota</taxon>
        <taxon>Alphaproteobacteria</taxon>
        <taxon>Rhodobacterales</taxon>
        <taxon>Paracoccaceae</taxon>
        <taxon>Paracoccus</taxon>
    </lineage>
</organism>
<evidence type="ECO:0000313" key="2">
    <source>
        <dbReference type="EMBL" id="GGF76051.1"/>
    </source>
</evidence>
<sequence>MPAAGTGQAPNSEVIRLDKARKSVTAEKRRQTEAAEERAAAAADLERIAGQHGYTLEQLGLVLRPA</sequence>
<feature type="compositionally biased region" description="Basic and acidic residues" evidence="1">
    <location>
        <begin position="15"/>
        <end position="38"/>
    </location>
</feature>
<dbReference type="EMBL" id="BMIV01000014">
    <property type="protein sequence ID" value="GGF76051.1"/>
    <property type="molecule type" value="Genomic_DNA"/>
</dbReference>
<proteinExistence type="predicted"/>
<evidence type="ECO:0000256" key="1">
    <source>
        <dbReference type="SAM" id="MobiDB-lite"/>
    </source>
</evidence>
<name>A0ABQ1VLB6_9RHOB</name>
<protein>
    <submittedName>
        <fullName evidence="2">Uncharacterized protein</fullName>
    </submittedName>
</protein>
<reference evidence="3" key="1">
    <citation type="journal article" date="2019" name="Int. J. Syst. Evol. Microbiol.">
        <title>The Global Catalogue of Microorganisms (GCM) 10K type strain sequencing project: providing services to taxonomists for standard genome sequencing and annotation.</title>
        <authorList>
            <consortium name="The Broad Institute Genomics Platform"/>
            <consortium name="The Broad Institute Genome Sequencing Center for Infectious Disease"/>
            <person name="Wu L."/>
            <person name="Ma J."/>
        </authorList>
    </citation>
    <scope>NUCLEOTIDE SEQUENCE [LARGE SCALE GENOMIC DNA]</scope>
    <source>
        <strain evidence="3">CGMCC 1.15419</strain>
    </source>
</reference>
<keyword evidence="3" id="KW-1185">Reference proteome</keyword>
<dbReference type="Proteomes" id="UP000640509">
    <property type="component" value="Unassembled WGS sequence"/>
</dbReference>
<gene>
    <name evidence="2" type="ORF">GCM10011402_31010</name>
</gene>
<evidence type="ECO:0000313" key="3">
    <source>
        <dbReference type="Proteomes" id="UP000640509"/>
    </source>
</evidence>
<accession>A0ABQ1VLB6</accession>